<dbReference type="AlphaFoldDB" id="A0A1W2C102"/>
<organism evidence="3 4">
    <name type="scientific">Moheibacter sediminis</name>
    <dbReference type="NCBI Taxonomy" id="1434700"/>
    <lineage>
        <taxon>Bacteria</taxon>
        <taxon>Pseudomonadati</taxon>
        <taxon>Bacteroidota</taxon>
        <taxon>Flavobacteriia</taxon>
        <taxon>Flavobacteriales</taxon>
        <taxon>Weeksellaceae</taxon>
        <taxon>Moheibacter</taxon>
    </lineage>
</organism>
<feature type="signal peptide" evidence="2">
    <location>
        <begin position="1"/>
        <end position="19"/>
    </location>
</feature>
<dbReference type="STRING" id="1434700.SAMN06296427_10852"/>
<proteinExistence type="predicted"/>
<evidence type="ECO:0000313" key="3">
    <source>
        <dbReference type="EMBL" id="SMC78905.1"/>
    </source>
</evidence>
<feature type="chain" id="PRO_5012461577" description="LTXXQ motif family protein" evidence="2">
    <location>
        <begin position="20"/>
        <end position="123"/>
    </location>
</feature>
<dbReference type="Proteomes" id="UP000192393">
    <property type="component" value="Unassembled WGS sequence"/>
</dbReference>
<evidence type="ECO:0000256" key="2">
    <source>
        <dbReference type="SAM" id="SignalP"/>
    </source>
</evidence>
<accession>A0A1W2C102</accession>
<keyword evidence="2" id="KW-0732">Signal</keyword>
<keyword evidence="4" id="KW-1185">Reference proteome</keyword>
<sequence length="123" mass="13904">MKKLFLLVAVFAFVGISSAQEKSKTKESSAVKVDKKNNLDEWSKELNLTEAQKVQVQKINDDYKTKKQAIRANGTATDFKKLNDEKQAAIDAVLTPEQRAKQDKLHQQKVDEKNKKADLKASK</sequence>
<reference evidence="4" key="1">
    <citation type="submission" date="2017-04" db="EMBL/GenBank/DDBJ databases">
        <authorList>
            <person name="Varghese N."/>
            <person name="Submissions S."/>
        </authorList>
    </citation>
    <scope>NUCLEOTIDE SEQUENCE [LARGE SCALE GENOMIC DNA]</scope>
    <source>
        <strain evidence="4">CGMCC 1.12708</strain>
    </source>
</reference>
<protein>
    <recommendedName>
        <fullName evidence="5">LTXXQ motif family protein</fullName>
    </recommendedName>
</protein>
<dbReference type="RefSeq" id="WP_084017933.1">
    <property type="nucleotide sequence ID" value="NZ_FWXS01000008.1"/>
</dbReference>
<name>A0A1W2C102_9FLAO</name>
<evidence type="ECO:0000313" key="4">
    <source>
        <dbReference type="Proteomes" id="UP000192393"/>
    </source>
</evidence>
<evidence type="ECO:0008006" key="5">
    <source>
        <dbReference type="Google" id="ProtNLM"/>
    </source>
</evidence>
<feature type="compositionally biased region" description="Basic and acidic residues" evidence="1">
    <location>
        <begin position="98"/>
        <end position="123"/>
    </location>
</feature>
<gene>
    <name evidence="3" type="ORF">SAMN06296427_10852</name>
</gene>
<feature type="region of interest" description="Disordered" evidence="1">
    <location>
        <begin position="93"/>
        <end position="123"/>
    </location>
</feature>
<dbReference type="EMBL" id="FWXS01000008">
    <property type="protein sequence ID" value="SMC78905.1"/>
    <property type="molecule type" value="Genomic_DNA"/>
</dbReference>
<evidence type="ECO:0000256" key="1">
    <source>
        <dbReference type="SAM" id="MobiDB-lite"/>
    </source>
</evidence>